<dbReference type="Proteomes" id="UP001500390">
    <property type="component" value="Unassembled WGS sequence"/>
</dbReference>
<protein>
    <submittedName>
        <fullName evidence="6">Beta-eliminating lyase-related protein</fullName>
    </submittedName>
</protein>
<evidence type="ECO:0000256" key="2">
    <source>
        <dbReference type="ARBA" id="ARBA00006966"/>
    </source>
</evidence>
<dbReference type="Gene3D" id="3.90.1150.10">
    <property type="entry name" value="Aspartate Aminotransferase, domain 1"/>
    <property type="match status" value="1"/>
</dbReference>
<dbReference type="GO" id="GO:0016829">
    <property type="term" value="F:lyase activity"/>
    <property type="evidence" value="ECO:0007669"/>
    <property type="project" value="UniProtKB-KW"/>
</dbReference>
<comment type="similarity">
    <text evidence="2">Belongs to the threonine aldolase family.</text>
</comment>
<comment type="caution">
    <text evidence="6">The sequence shown here is derived from an EMBL/GenBank/DDBJ whole genome shotgun (WGS) entry which is preliminary data.</text>
</comment>
<feature type="region of interest" description="Disordered" evidence="4">
    <location>
        <begin position="1"/>
        <end position="21"/>
    </location>
</feature>
<accession>A0ABP8K8A2</accession>
<dbReference type="InterPro" id="IPR015424">
    <property type="entry name" value="PyrdxlP-dep_Trfase"/>
</dbReference>
<evidence type="ECO:0000256" key="1">
    <source>
        <dbReference type="ARBA" id="ARBA00001933"/>
    </source>
</evidence>
<reference evidence="7" key="1">
    <citation type="journal article" date="2019" name="Int. J. Syst. Evol. Microbiol.">
        <title>The Global Catalogue of Microorganisms (GCM) 10K type strain sequencing project: providing services to taxonomists for standard genome sequencing and annotation.</title>
        <authorList>
            <consortium name="The Broad Institute Genomics Platform"/>
            <consortium name="The Broad Institute Genome Sequencing Center for Infectious Disease"/>
            <person name="Wu L."/>
            <person name="Ma J."/>
        </authorList>
    </citation>
    <scope>NUCLEOTIDE SEQUENCE [LARGE SCALE GENOMIC DNA]</scope>
    <source>
        <strain evidence="7">JCM 17738</strain>
    </source>
</reference>
<evidence type="ECO:0000313" key="7">
    <source>
        <dbReference type="Proteomes" id="UP001500390"/>
    </source>
</evidence>
<evidence type="ECO:0000256" key="4">
    <source>
        <dbReference type="SAM" id="MobiDB-lite"/>
    </source>
</evidence>
<proteinExistence type="inferred from homology"/>
<gene>
    <name evidence="6" type="ORF">GCM10023153_31100</name>
</gene>
<dbReference type="PANTHER" id="PTHR48097">
    <property type="entry name" value="L-THREONINE ALDOLASE-RELATED"/>
    <property type="match status" value="1"/>
</dbReference>
<evidence type="ECO:0000259" key="5">
    <source>
        <dbReference type="Pfam" id="PF01212"/>
    </source>
</evidence>
<dbReference type="PANTHER" id="PTHR48097:SF9">
    <property type="entry name" value="L-THREONINE ALDOLASE"/>
    <property type="match status" value="1"/>
</dbReference>
<dbReference type="Gene3D" id="3.40.640.10">
    <property type="entry name" value="Type I PLP-dependent aspartate aminotransferase-like (Major domain)"/>
    <property type="match status" value="1"/>
</dbReference>
<sequence length="394" mass="42053">MATDPAQPLSPSDRARAAEAGVTRWLTGRMPPTPADELRDLADVVADLGADPGARTGARAEAGADVAAGMGADAGAWDRYGDHGQVAALEARLADLLGKPAVAAFPSGVMAQQSMLRVWCDARGSRRVAIPALSHLLSSEDDGPRLLHGFRFEHLTHGPSVPGVDDLAAIPGPLGAALLELPLRDAGFLLPSWDDLVAFSQACRERGVPLHLDGARIWESAPALGHSPAQIADLADSVYVSFYKGLGGLAGAALAGPVDQIAEARRWRTRMGGTLFTLMPYAVAALRGLDRELPRMAEYHERAVTIAAGLQANGIRVSPSPPHTTAFRIHVERDVDDVNERRVTTMEREQVALTPRWAASEVPGWSWTEFGVGPATMTWEVEEIVDTLVRVFGR</sequence>
<dbReference type="Pfam" id="PF01212">
    <property type="entry name" value="Beta_elim_lyase"/>
    <property type="match status" value="1"/>
</dbReference>
<dbReference type="SUPFAM" id="SSF53383">
    <property type="entry name" value="PLP-dependent transferases"/>
    <property type="match status" value="1"/>
</dbReference>
<dbReference type="InterPro" id="IPR001597">
    <property type="entry name" value="ArAA_b-elim_lyase/Thr_aldolase"/>
</dbReference>
<name>A0ABP8K8A2_9MICO</name>
<dbReference type="RefSeq" id="WP_159900803.1">
    <property type="nucleotide sequence ID" value="NZ_BAABFX010000045.1"/>
</dbReference>
<keyword evidence="7" id="KW-1185">Reference proteome</keyword>
<comment type="cofactor">
    <cofactor evidence="1">
        <name>pyridoxal 5'-phosphate</name>
        <dbReference type="ChEBI" id="CHEBI:597326"/>
    </cofactor>
</comment>
<dbReference type="InterPro" id="IPR015421">
    <property type="entry name" value="PyrdxlP-dep_Trfase_major"/>
</dbReference>
<dbReference type="InterPro" id="IPR015422">
    <property type="entry name" value="PyrdxlP-dep_Trfase_small"/>
</dbReference>
<keyword evidence="6" id="KW-0456">Lyase</keyword>
<keyword evidence="3" id="KW-0663">Pyridoxal phosphate</keyword>
<evidence type="ECO:0000313" key="6">
    <source>
        <dbReference type="EMBL" id="GAA4402168.1"/>
    </source>
</evidence>
<organism evidence="6 7">
    <name type="scientific">Ornithinibacter aureus</name>
    <dbReference type="NCBI Taxonomy" id="622664"/>
    <lineage>
        <taxon>Bacteria</taxon>
        <taxon>Bacillati</taxon>
        <taxon>Actinomycetota</taxon>
        <taxon>Actinomycetes</taxon>
        <taxon>Micrococcales</taxon>
        <taxon>Intrasporangiaceae</taxon>
        <taxon>Ornithinibacter</taxon>
    </lineage>
</organism>
<feature type="domain" description="Aromatic amino acid beta-eliminating lyase/threonine aldolase" evidence="5">
    <location>
        <begin position="70"/>
        <end position="325"/>
    </location>
</feature>
<evidence type="ECO:0000256" key="3">
    <source>
        <dbReference type="ARBA" id="ARBA00022898"/>
    </source>
</evidence>
<dbReference type="EMBL" id="BAABFX010000045">
    <property type="protein sequence ID" value="GAA4402168.1"/>
    <property type="molecule type" value="Genomic_DNA"/>
</dbReference>